<reference evidence="4" key="2">
    <citation type="journal article" date="2008" name="Nucleic Acids Res.">
        <title>The rice annotation project database (RAP-DB): 2008 update.</title>
        <authorList>
            <consortium name="The rice annotation project (RAP)"/>
        </authorList>
    </citation>
    <scope>GENOME REANNOTATION</scope>
    <source>
        <strain evidence="4">cv. Nipponbare</strain>
    </source>
</reference>
<dbReference type="InterPro" id="IPR008546">
    <property type="entry name" value="VAN3-bd-like_auxin_canal"/>
</dbReference>
<evidence type="ECO:0000313" key="4">
    <source>
        <dbReference type="Proteomes" id="UP000000763"/>
    </source>
</evidence>
<proteinExistence type="predicted"/>
<protein>
    <recommendedName>
        <fullName evidence="2">VAN3-binding protein-like auxin canalisation domain-containing protein</fullName>
    </recommendedName>
</protein>
<sequence>MSLSVFFFLTSRRWLPAAPELPYRCGGGSGGKTVGRWLKEGMRRRREETRAHNAQVHAAVSVAAVATTTASSSSGRDDRTARTNMTIPSAAKLFPAQCVEAAESLGAERDHLTAAVAFTVSVRLPATSSPSPPPLPMGQRFALAVPPIHIISIEAPDVWNVAAVIPVEKNAIAAINHHQHYKHNAQKQQHHHRHRGNGSNTSNSFGDDDDDNNFLTICSQELLARGTDSSSAPAKVTYPNTIDHLLFDSTKSFRVSRSAWSTCHIRRFSLCSIGS</sequence>
<dbReference type="EMBL" id="AP004193">
    <property type="protein sequence ID" value="BAD05268.1"/>
    <property type="molecule type" value="Genomic_DNA"/>
</dbReference>
<reference evidence="4" key="1">
    <citation type="journal article" date="2005" name="Nature">
        <title>The map-based sequence of the rice genome.</title>
        <authorList>
            <consortium name="International rice genome sequencing project (IRGSP)"/>
            <person name="Matsumoto T."/>
            <person name="Wu J."/>
            <person name="Kanamori H."/>
            <person name="Katayose Y."/>
            <person name="Fujisawa M."/>
            <person name="Namiki N."/>
            <person name="Mizuno H."/>
            <person name="Yamamoto K."/>
            <person name="Antonio B.A."/>
            <person name="Baba T."/>
            <person name="Sakata K."/>
            <person name="Nagamura Y."/>
            <person name="Aoki H."/>
            <person name="Arikawa K."/>
            <person name="Arita K."/>
            <person name="Bito T."/>
            <person name="Chiden Y."/>
            <person name="Fujitsuka N."/>
            <person name="Fukunaka R."/>
            <person name="Hamada M."/>
            <person name="Harada C."/>
            <person name="Hayashi A."/>
            <person name="Hijishita S."/>
            <person name="Honda M."/>
            <person name="Hosokawa S."/>
            <person name="Ichikawa Y."/>
            <person name="Idonuma A."/>
            <person name="Iijima M."/>
            <person name="Ikeda M."/>
            <person name="Ikeno M."/>
            <person name="Ito K."/>
            <person name="Ito S."/>
            <person name="Ito T."/>
            <person name="Ito Y."/>
            <person name="Ito Y."/>
            <person name="Iwabuchi A."/>
            <person name="Kamiya K."/>
            <person name="Karasawa W."/>
            <person name="Kurita K."/>
            <person name="Katagiri S."/>
            <person name="Kikuta A."/>
            <person name="Kobayashi H."/>
            <person name="Kobayashi N."/>
            <person name="Machita K."/>
            <person name="Maehara T."/>
            <person name="Masukawa M."/>
            <person name="Mizubayashi T."/>
            <person name="Mukai Y."/>
            <person name="Nagasaki H."/>
            <person name="Nagata Y."/>
            <person name="Naito S."/>
            <person name="Nakashima M."/>
            <person name="Nakama Y."/>
            <person name="Nakamichi Y."/>
            <person name="Nakamura M."/>
            <person name="Meguro A."/>
            <person name="Negishi M."/>
            <person name="Ohta I."/>
            <person name="Ohta T."/>
            <person name="Okamoto M."/>
            <person name="Ono N."/>
            <person name="Saji S."/>
            <person name="Sakaguchi M."/>
            <person name="Sakai K."/>
            <person name="Shibata M."/>
            <person name="Shimokawa T."/>
            <person name="Song J."/>
            <person name="Takazaki Y."/>
            <person name="Terasawa K."/>
            <person name="Tsugane M."/>
            <person name="Tsuji K."/>
            <person name="Ueda S."/>
            <person name="Waki K."/>
            <person name="Yamagata H."/>
            <person name="Yamamoto M."/>
            <person name="Yamamoto S."/>
            <person name="Yamane H."/>
            <person name="Yoshiki S."/>
            <person name="Yoshihara R."/>
            <person name="Yukawa K."/>
            <person name="Zhong H."/>
            <person name="Yano M."/>
            <person name="Yuan Q."/>
            <person name="Ouyang S."/>
            <person name="Liu J."/>
            <person name="Jones K.M."/>
            <person name="Gansberger K."/>
            <person name="Moffat K."/>
            <person name="Hill J."/>
            <person name="Bera J."/>
            <person name="Fadrosh D."/>
            <person name="Jin S."/>
            <person name="Johri S."/>
            <person name="Kim M."/>
            <person name="Overton L."/>
            <person name="Reardon M."/>
            <person name="Tsitrin T."/>
            <person name="Vuong H."/>
            <person name="Weaver B."/>
            <person name="Ciecko A."/>
            <person name="Tallon L."/>
            <person name="Jackson J."/>
            <person name="Pai G."/>
            <person name="Aken S.V."/>
            <person name="Utterback T."/>
            <person name="Reidmuller S."/>
            <person name="Feldblyum T."/>
            <person name="Hsiao J."/>
            <person name="Zismann V."/>
            <person name="Iobst S."/>
            <person name="de Vazeille A.R."/>
            <person name="Buell C.R."/>
            <person name="Ying K."/>
            <person name="Li Y."/>
            <person name="Lu T."/>
            <person name="Huang Y."/>
            <person name="Zhao Q."/>
            <person name="Feng Q."/>
            <person name="Zhang L."/>
            <person name="Zhu J."/>
            <person name="Weng Q."/>
            <person name="Mu J."/>
            <person name="Lu Y."/>
            <person name="Fan D."/>
            <person name="Liu Y."/>
            <person name="Guan J."/>
            <person name="Zhang Y."/>
            <person name="Yu S."/>
            <person name="Liu X."/>
            <person name="Zhang Y."/>
            <person name="Hong G."/>
            <person name="Han B."/>
            <person name="Choisne N."/>
            <person name="Demange N."/>
            <person name="Orjeda G."/>
            <person name="Samain S."/>
            <person name="Cattolico L."/>
            <person name="Pelletier E."/>
            <person name="Couloux A."/>
            <person name="Segurens B."/>
            <person name="Wincker P."/>
            <person name="D'Hont A."/>
            <person name="Scarpelli C."/>
            <person name="Weissenbach J."/>
            <person name="Salanoubat M."/>
            <person name="Quetier F."/>
            <person name="Yu Y."/>
            <person name="Kim H.R."/>
            <person name="Rambo T."/>
            <person name="Currie J."/>
            <person name="Collura K."/>
            <person name="Luo M."/>
            <person name="Yang T."/>
            <person name="Ammiraju J.S.S."/>
            <person name="Engler F."/>
            <person name="Soderlund C."/>
            <person name="Wing R.A."/>
            <person name="Palmer L.E."/>
            <person name="de la Bastide M."/>
            <person name="Spiegel L."/>
            <person name="Nascimento L."/>
            <person name="Zutavern T."/>
            <person name="O'Shaughnessy A."/>
            <person name="Dike S."/>
            <person name="Dedhia N."/>
            <person name="Preston R."/>
            <person name="Balija V."/>
            <person name="McCombie W.R."/>
            <person name="Chow T."/>
            <person name="Chen H."/>
            <person name="Chung M."/>
            <person name="Chen C."/>
            <person name="Shaw J."/>
            <person name="Wu H."/>
            <person name="Hsiao K."/>
            <person name="Chao Y."/>
            <person name="Chu M."/>
            <person name="Cheng C."/>
            <person name="Hour A."/>
            <person name="Lee P."/>
            <person name="Lin S."/>
            <person name="Lin Y."/>
            <person name="Liou J."/>
            <person name="Liu S."/>
            <person name="Hsing Y."/>
            <person name="Raghuvanshi S."/>
            <person name="Mohanty A."/>
            <person name="Bharti A.K."/>
            <person name="Gaur A."/>
            <person name="Gupta V."/>
            <person name="Kumar D."/>
            <person name="Ravi V."/>
            <person name="Vij S."/>
            <person name="Kapur A."/>
            <person name="Khurana P."/>
            <person name="Khurana P."/>
            <person name="Khurana J.P."/>
            <person name="Tyagi A.K."/>
            <person name="Gaikwad K."/>
            <person name="Singh A."/>
            <person name="Dalal V."/>
            <person name="Srivastava S."/>
            <person name="Dixit A."/>
            <person name="Pal A.K."/>
            <person name="Ghazi I.A."/>
            <person name="Yadav M."/>
            <person name="Pandit A."/>
            <person name="Bhargava A."/>
            <person name="Sureshbabu K."/>
            <person name="Batra K."/>
            <person name="Sharma T.R."/>
            <person name="Mohapatra T."/>
            <person name="Singh N.K."/>
            <person name="Messing J."/>
            <person name="Nelson A.B."/>
            <person name="Fuks G."/>
            <person name="Kavchok S."/>
            <person name="Keizer G."/>
            <person name="Linton E."/>
            <person name="Llaca V."/>
            <person name="Song R."/>
            <person name="Tanyolac B."/>
            <person name="Young S."/>
            <person name="Ho-Il K."/>
            <person name="Hahn J.H."/>
            <person name="Sangsakoo G."/>
            <person name="Vanavichit A."/>
            <person name="de Mattos Luiz.A.T."/>
            <person name="Zimmer P.D."/>
            <person name="Malone G."/>
            <person name="Dellagostin O."/>
            <person name="de Oliveira A.C."/>
            <person name="Bevan M."/>
            <person name="Bancroft I."/>
            <person name="Minx P."/>
            <person name="Cordum H."/>
            <person name="Wilson R."/>
            <person name="Cheng Z."/>
            <person name="Jin W."/>
            <person name="Jiang J."/>
            <person name="Leong S.A."/>
            <person name="Iwama H."/>
            <person name="Gojobori T."/>
            <person name="Itoh T."/>
            <person name="Niimura Y."/>
            <person name="Fujii Y."/>
            <person name="Habara T."/>
            <person name="Sakai H."/>
            <person name="Sato Y."/>
            <person name="Wilson G."/>
            <person name="Kumar K."/>
            <person name="McCouch S."/>
            <person name="Juretic N."/>
            <person name="Hoen D."/>
            <person name="Wright S."/>
            <person name="Bruskiewich R."/>
            <person name="Bureau T."/>
            <person name="Miyao A."/>
            <person name="Hirochika H."/>
            <person name="Nishikawa T."/>
            <person name="Kadowaki K."/>
            <person name="Sugiura M."/>
            <person name="Burr B."/>
            <person name="Sasaki T."/>
        </authorList>
    </citation>
    <scope>NUCLEOTIDE SEQUENCE [LARGE SCALE GENOMIC DNA]</scope>
    <source>
        <strain evidence="4">cv. Nipponbare</strain>
    </source>
</reference>
<dbReference type="Pfam" id="PF05703">
    <property type="entry name" value="Auxin_canalis"/>
    <property type="match status" value="1"/>
</dbReference>
<dbReference type="PANTHER" id="PTHR31351:SF4">
    <property type="entry name" value="AUXIN CANALIZATION PROTEIN (DUF828)"/>
    <property type="match status" value="1"/>
</dbReference>
<organism evidence="3 4">
    <name type="scientific">Oryza sativa subsp. japonica</name>
    <name type="common">Rice</name>
    <dbReference type="NCBI Taxonomy" id="39947"/>
    <lineage>
        <taxon>Eukaryota</taxon>
        <taxon>Viridiplantae</taxon>
        <taxon>Streptophyta</taxon>
        <taxon>Embryophyta</taxon>
        <taxon>Tracheophyta</taxon>
        <taxon>Spermatophyta</taxon>
        <taxon>Magnoliopsida</taxon>
        <taxon>Liliopsida</taxon>
        <taxon>Poales</taxon>
        <taxon>Poaceae</taxon>
        <taxon>BOP clade</taxon>
        <taxon>Oryzoideae</taxon>
        <taxon>Oryzeae</taxon>
        <taxon>Oryzinae</taxon>
        <taxon>Oryza</taxon>
        <taxon>Oryza sativa</taxon>
    </lineage>
</organism>
<evidence type="ECO:0000259" key="2">
    <source>
        <dbReference type="Pfam" id="PF05703"/>
    </source>
</evidence>
<dbReference type="Proteomes" id="UP000000763">
    <property type="component" value="Chromosome 8"/>
</dbReference>
<gene>
    <name evidence="3" type="primary">OJ1756_G07.20</name>
</gene>
<evidence type="ECO:0000313" key="3">
    <source>
        <dbReference type="EMBL" id="BAD05268.1"/>
    </source>
</evidence>
<feature type="region of interest" description="Disordered" evidence="1">
    <location>
        <begin position="180"/>
        <end position="208"/>
    </location>
</feature>
<dbReference type="InterPro" id="IPR040269">
    <property type="entry name" value="VAB"/>
</dbReference>
<feature type="domain" description="VAN3-binding protein-like auxin canalisation" evidence="2">
    <location>
        <begin position="28"/>
        <end position="123"/>
    </location>
</feature>
<accession>Q6ZFH0</accession>
<dbReference type="PANTHER" id="PTHR31351">
    <property type="entry name" value="EXPRESSED PROTEIN"/>
    <property type="match status" value="1"/>
</dbReference>
<name>Q6ZFH0_ORYSJ</name>
<feature type="compositionally biased region" description="Basic residues" evidence="1">
    <location>
        <begin position="180"/>
        <end position="196"/>
    </location>
</feature>
<evidence type="ECO:0000256" key="1">
    <source>
        <dbReference type="SAM" id="MobiDB-lite"/>
    </source>
</evidence>
<dbReference type="AlphaFoldDB" id="Q6ZFH0"/>